<evidence type="ECO:0000256" key="1">
    <source>
        <dbReference type="SAM" id="Phobius"/>
    </source>
</evidence>
<gene>
    <name evidence="2" type="ORF">LO744_05265</name>
</gene>
<dbReference type="Proteomes" id="UP001108025">
    <property type="component" value="Unassembled WGS sequence"/>
</dbReference>
<protein>
    <submittedName>
        <fullName evidence="2">Uncharacterized protein</fullName>
    </submittedName>
</protein>
<comment type="caution">
    <text evidence="2">The sequence shown here is derived from an EMBL/GenBank/DDBJ whole genome shotgun (WGS) entry which is preliminary data.</text>
</comment>
<dbReference type="RefSeq" id="WP_230667580.1">
    <property type="nucleotide sequence ID" value="NZ_JAJNAY010000001.1"/>
</dbReference>
<proteinExistence type="predicted"/>
<sequence length="87" mass="9956">MSKAILIISIACLGFLLSLQVFYFISYSNQIIQFFAELLTIPSMLFVIFAFFFALVKVLRKKKEYNLILGIYIFTILISIAATAFLD</sequence>
<reference evidence="2" key="1">
    <citation type="submission" date="2021-11" db="EMBL/GenBank/DDBJ databases">
        <title>Description of novel Chryseobacterium species.</title>
        <authorList>
            <person name="Saticioglu I.B."/>
            <person name="Ay H."/>
            <person name="Altun S."/>
            <person name="Duman M."/>
        </authorList>
    </citation>
    <scope>NUCLEOTIDE SEQUENCE</scope>
    <source>
        <strain evidence="2">C-17</strain>
    </source>
</reference>
<feature type="transmembrane region" description="Helical" evidence="1">
    <location>
        <begin position="67"/>
        <end position="86"/>
    </location>
</feature>
<evidence type="ECO:0000313" key="2">
    <source>
        <dbReference type="EMBL" id="MCD1116264.1"/>
    </source>
</evidence>
<keyword evidence="3" id="KW-1185">Reference proteome</keyword>
<dbReference type="EMBL" id="JAJNAY010000001">
    <property type="protein sequence ID" value="MCD1116264.1"/>
    <property type="molecule type" value="Genomic_DNA"/>
</dbReference>
<name>A0A9Q3YUS6_9FLAO</name>
<keyword evidence="1" id="KW-0812">Transmembrane</keyword>
<accession>A0A9Q3YUS6</accession>
<feature type="transmembrane region" description="Helical" evidence="1">
    <location>
        <begin position="5"/>
        <end position="25"/>
    </location>
</feature>
<organism evidence="2 3">
    <name type="scientific">Chryseobacterium turcicum</name>
    <dbReference type="NCBI Taxonomy" id="2898076"/>
    <lineage>
        <taxon>Bacteria</taxon>
        <taxon>Pseudomonadati</taxon>
        <taxon>Bacteroidota</taxon>
        <taxon>Flavobacteriia</taxon>
        <taxon>Flavobacteriales</taxon>
        <taxon>Weeksellaceae</taxon>
        <taxon>Chryseobacterium group</taxon>
        <taxon>Chryseobacterium</taxon>
    </lineage>
</organism>
<evidence type="ECO:0000313" key="3">
    <source>
        <dbReference type="Proteomes" id="UP001108025"/>
    </source>
</evidence>
<feature type="transmembrane region" description="Helical" evidence="1">
    <location>
        <begin position="31"/>
        <end position="55"/>
    </location>
</feature>
<keyword evidence="1" id="KW-1133">Transmembrane helix</keyword>
<keyword evidence="1" id="KW-0472">Membrane</keyword>
<dbReference type="AlphaFoldDB" id="A0A9Q3YUS6"/>